<dbReference type="RefSeq" id="XP_041220766.1">
    <property type="nucleotide sequence ID" value="XM_041372750.1"/>
</dbReference>
<dbReference type="AlphaFoldDB" id="A0AAD4DWJ5"/>
<dbReference type="Proteomes" id="UP001195769">
    <property type="component" value="Unassembled WGS sequence"/>
</dbReference>
<dbReference type="EMBL" id="JABBWK010000069">
    <property type="protein sequence ID" value="KAG1895190.1"/>
    <property type="molecule type" value="Genomic_DNA"/>
</dbReference>
<name>A0AAD4DWJ5_9AGAM</name>
<feature type="region of interest" description="Disordered" evidence="1">
    <location>
        <begin position="64"/>
        <end position="121"/>
    </location>
</feature>
<sequence length="275" mass="31459">MDRAATQHAAISKTDTKRTYTHKCGRCRTVLEYDTHADWPTISLLVNEHYFACPVKFDFRRGPALSHPSSEPDDAQSPIYDSSENVDAADGKQDEPLIQVAGSSKQRKNEAQRKQELEDDKYTYDVRPTSVICRGCDREISLDKRSRYYPGLWMKHRGKCARIYKIENEKLARSGDGFCPSNTEQRPTAASLFELDNPRTDGISRTANSVEDNTLRSMELSDDEGPEEENQDHIPFAALNQRFYTECRRRGDVPWKYRYATTKEIMEQSLGDIGS</sequence>
<reference evidence="2" key="1">
    <citation type="journal article" date="2020" name="New Phytol.">
        <title>Comparative genomics reveals dynamic genome evolution in host specialist ectomycorrhizal fungi.</title>
        <authorList>
            <person name="Lofgren L.A."/>
            <person name="Nguyen N.H."/>
            <person name="Vilgalys R."/>
            <person name="Ruytinx J."/>
            <person name="Liao H.L."/>
            <person name="Branco S."/>
            <person name="Kuo A."/>
            <person name="LaButti K."/>
            <person name="Lipzen A."/>
            <person name="Andreopoulos W."/>
            <person name="Pangilinan J."/>
            <person name="Riley R."/>
            <person name="Hundley H."/>
            <person name="Na H."/>
            <person name="Barry K."/>
            <person name="Grigoriev I.V."/>
            <person name="Stajich J.E."/>
            <person name="Kennedy P.G."/>
        </authorList>
    </citation>
    <scope>NUCLEOTIDE SEQUENCE</scope>
    <source>
        <strain evidence="2">FC203</strain>
    </source>
</reference>
<evidence type="ECO:0000256" key="1">
    <source>
        <dbReference type="SAM" id="MobiDB-lite"/>
    </source>
</evidence>
<proteinExistence type="predicted"/>
<feature type="compositionally biased region" description="Basic and acidic residues" evidence="1">
    <location>
        <begin position="107"/>
        <end position="121"/>
    </location>
</feature>
<evidence type="ECO:0000313" key="3">
    <source>
        <dbReference type="Proteomes" id="UP001195769"/>
    </source>
</evidence>
<comment type="caution">
    <text evidence="2">The sequence shown here is derived from an EMBL/GenBank/DDBJ whole genome shotgun (WGS) entry which is preliminary data.</text>
</comment>
<accession>A0AAD4DWJ5</accession>
<dbReference type="GeneID" id="64667048"/>
<protein>
    <submittedName>
        <fullName evidence="2">Uncharacterized protein</fullName>
    </submittedName>
</protein>
<keyword evidence="3" id="KW-1185">Reference proteome</keyword>
<evidence type="ECO:0000313" key="2">
    <source>
        <dbReference type="EMBL" id="KAG1895190.1"/>
    </source>
</evidence>
<organism evidence="2 3">
    <name type="scientific">Suillus fuscotomentosus</name>
    <dbReference type="NCBI Taxonomy" id="1912939"/>
    <lineage>
        <taxon>Eukaryota</taxon>
        <taxon>Fungi</taxon>
        <taxon>Dikarya</taxon>
        <taxon>Basidiomycota</taxon>
        <taxon>Agaricomycotina</taxon>
        <taxon>Agaricomycetes</taxon>
        <taxon>Agaricomycetidae</taxon>
        <taxon>Boletales</taxon>
        <taxon>Suillineae</taxon>
        <taxon>Suillaceae</taxon>
        <taxon>Suillus</taxon>
    </lineage>
</organism>
<gene>
    <name evidence="2" type="ORF">F5891DRAFT_675070</name>
</gene>